<comment type="caution">
    <text evidence="2">The sequence shown here is derived from an EMBL/GenBank/DDBJ whole genome shotgun (WGS) entry which is preliminary data.</text>
</comment>
<reference evidence="3" key="1">
    <citation type="journal article" date="2019" name="Int. J. Syst. Evol. Microbiol.">
        <title>The Global Catalogue of Microorganisms (GCM) 10K type strain sequencing project: providing services to taxonomists for standard genome sequencing and annotation.</title>
        <authorList>
            <consortium name="The Broad Institute Genomics Platform"/>
            <consortium name="The Broad Institute Genome Sequencing Center for Infectious Disease"/>
            <person name="Wu L."/>
            <person name="Ma J."/>
        </authorList>
    </citation>
    <scope>NUCLEOTIDE SEQUENCE [LARGE SCALE GENOMIC DNA]</scope>
    <source>
        <strain evidence="3">CGMCC 1.6774</strain>
    </source>
</reference>
<gene>
    <name evidence="2" type="ORF">ACFSOX_10850</name>
</gene>
<dbReference type="InterPro" id="IPR022060">
    <property type="entry name" value="DUF3616"/>
</dbReference>
<keyword evidence="3" id="KW-1185">Reference proteome</keyword>
<sequence length="383" mass="41693">MATTRIRRHRKRKTADAIGRLPVAKPVDRLRLAFGRSAAGGAKALRELRANLSGIEIAGDTVFVASDEGTSLDVLTRTGRGQVYAQHRRFPLARSFALKQTGKNTEADLEGISRDGARLWLLGSHCRIRKPDPDKAAKKGEDLDACEILSRRKTRNRHLLGCLDLDDPPDDPQAGFRPRASARLPFTDDGNTLIELLAAADPQLAPFLDLPAKENGFDLEGLAVRGDRVFVGLRGPVIAGRSLVLELGVAIHRTARRIDLVPVAGVPFAKHALPLQGLGIRDLAFRGDRLLVLAAPTMPLDGVAAVFEWDAHRRDPRGGIVAETRCRPLLRLPGGDGHGYPEGISYLPDADTIAVVVDNPEPARLRDRSGIMVDVFALPSRRR</sequence>
<dbReference type="Pfam" id="PF12275">
    <property type="entry name" value="DUF3616"/>
    <property type="match status" value="1"/>
</dbReference>
<dbReference type="Proteomes" id="UP001597314">
    <property type="component" value="Unassembled WGS sequence"/>
</dbReference>
<name>A0ABW5AJS0_9BRAD</name>
<organism evidence="2 3">
    <name type="scientific">Rhodoplanes azumiensis</name>
    <dbReference type="NCBI Taxonomy" id="1897628"/>
    <lineage>
        <taxon>Bacteria</taxon>
        <taxon>Pseudomonadati</taxon>
        <taxon>Pseudomonadota</taxon>
        <taxon>Alphaproteobacteria</taxon>
        <taxon>Hyphomicrobiales</taxon>
        <taxon>Nitrobacteraceae</taxon>
        <taxon>Rhodoplanes</taxon>
    </lineage>
</organism>
<dbReference type="EMBL" id="JBHUIW010000010">
    <property type="protein sequence ID" value="MFD2182652.1"/>
    <property type="molecule type" value="Genomic_DNA"/>
</dbReference>
<accession>A0ABW5AJS0</accession>
<dbReference type="RefSeq" id="WP_378477825.1">
    <property type="nucleotide sequence ID" value="NZ_JBHUIW010000010.1"/>
</dbReference>
<feature type="domain" description="DUF3616" evidence="1">
    <location>
        <begin position="51"/>
        <end position="374"/>
    </location>
</feature>
<evidence type="ECO:0000313" key="2">
    <source>
        <dbReference type="EMBL" id="MFD2182652.1"/>
    </source>
</evidence>
<evidence type="ECO:0000313" key="3">
    <source>
        <dbReference type="Proteomes" id="UP001597314"/>
    </source>
</evidence>
<evidence type="ECO:0000259" key="1">
    <source>
        <dbReference type="Pfam" id="PF12275"/>
    </source>
</evidence>
<proteinExistence type="predicted"/>
<protein>
    <submittedName>
        <fullName evidence="2">DUF3616 domain-containing protein</fullName>
    </submittedName>
</protein>